<dbReference type="AlphaFoldDB" id="A0A839SJV8"/>
<reference evidence="1" key="1">
    <citation type="submission" date="2020-08" db="EMBL/GenBank/DDBJ databases">
        <title>Genomic Encyclopedia of Type Strains, Phase III (KMG-III): the genomes of soil and plant-associated and newly described type strains.</title>
        <authorList>
            <person name="Whitman W."/>
        </authorList>
    </citation>
    <scope>NUCLEOTIDE SEQUENCE [LARGE SCALE GENOMIC DNA]</scope>
    <source>
        <strain evidence="1">CECT 8628</strain>
    </source>
</reference>
<name>A0A839SJV8_9SPHI</name>
<comment type="caution">
    <text evidence="1">The sequence shown here is derived from an EMBL/GenBank/DDBJ whole genome shotgun (WGS) entry which is preliminary data.</text>
</comment>
<evidence type="ECO:0000313" key="2">
    <source>
        <dbReference type="Proteomes" id="UP000539265"/>
    </source>
</evidence>
<sequence>MRRRTYLPLIWGILCLIVSKKSFSQQTKPDSSSQQGALNGTLSLFYAAIGKQSSLYNGTEYTYYDPLITGNAYFSDVKAFAPGVVNYNGITFSQVPMLYDIYSDQVVVLLYNHFTKFALVKEKVSSFDYLDHHFVNVDADTLANNTVLQSGYYDELYSGKTQVLAKRSKNIQTSAGQTTIESYFNPVKSYYIRKNNVYYEISSKSSMLDVLKDKKKQVQQYIRTSQLNFRREPEEAMVKIASYYDQISK</sequence>
<dbReference type="Proteomes" id="UP000539265">
    <property type="component" value="Unassembled WGS sequence"/>
</dbReference>
<evidence type="ECO:0000313" key="1">
    <source>
        <dbReference type="EMBL" id="MBB3057160.1"/>
    </source>
</evidence>
<accession>A0A839SJV8</accession>
<proteinExistence type="predicted"/>
<dbReference type="RefSeq" id="WP_096355455.1">
    <property type="nucleotide sequence ID" value="NZ_AP017313.1"/>
</dbReference>
<keyword evidence="2" id="KW-1185">Reference proteome</keyword>
<dbReference type="EMBL" id="JACHWX010000011">
    <property type="protein sequence ID" value="MBB3057160.1"/>
    <property type="molecule type" value="Genomic_DNA"/>
</dbReference>
<dbReference type="OrthoDB" id="655382at2"/>
<organism evidence="1 2">
    <name type="scientific">Mucilaginibacter gotjawali</name>
    <dbReference type="NCBI Taxonomy" id="1550579"/>
    <lineage>
        <taxon>Bacteria</taxon>
        <taxon>Pseudomonadati</taxon>
        <taxon>Bacteroidota</taxon>
        <taxon>Sphingobacteriia</taxon>
        <taxon>Sphingobacteriales</taxon>
        <taxon>Sphingobacteriaceae</taxon>
        <taxon>Mucilaginibacter</taxon>
    </lineage>
</organism>
<gene>
    <name evidence="1" type="ORF">FHS11_003588</name>
</gene>
<protein>
    <submittedName>
        <fullName evidence="1">Uncharacterized protein</fullName>
    </submittedName>
</protein>